<keyword evidence="3" id="KW-1133">Transmembrane helix</keyword>
<organism evidence="8 9">
    <name type="scientific">Rasamsonia emersonii (strain ATCC 16479 / CBS 393.64 / IMI 116815)</name>
    <dbReference type="NCBI Taxonomy" id="1408163"/>
    <lineage>
        <taxon>Eukaryota</taxon>
        <taxon>Fungi</taxon>
        <taxon>Dikarya</taxon>
        <taxon>Ascomycota</taxon>
        <taxon>Pezizomycotina</taxon>
        <taxon>Eurotiomycetes</taxon>
        <taxon>Eurotiomycetidae</taxon>
        <taxon>Eurotiales</taxon>
        <taxon>Trichocomaceae</taxon>
        <taxon>Rasamsonia</taxon>
    </lineage>
</organism>
<sequence>MSFYIIGTASIFLRIYSRWFIVRSFKWDDWFMTSILFFSAGQQAILYIFLRYGAGLSITAISTENLLMIFRCKDIRASIEPPLYPTVKCIRIDIIYYTAASFFGSNPDFTYPLAKLLLVSAIEIQVGIMAANAPSLKAVWLKHVVKSLGSEYPSSHGRSHELSAMSSNKRKVGKLPGVESRAHMPAANADAPSDHWRNDSEEQLFQKENARASDNEAVYFKNN</sequence>
<evidence type="ECO:0000256" key="2">
    <source>
        <dbReference type="ARBA" id="ARBA00022692"/>
    </source>
</evidence>
<keyword evidence="4" id="KW-0472">Membrane</keyword>
<evidence type="ECO:0000313" key="9">
    <source>
        <dbReference type="Proteomes" id="UP000053958"/>
    </source>
</evidence>
<feature type="domain" description="Rhodopsin" evidence="7">
    <location>
        <begin position="13"/>
        <end position="68"/>
    </location>
</feature>
<dbReference type="RefSeq" id="XP_013327847.1">
    <property type="nucleotide sequence ID" value="XM_013472393.1"/>
</dbReference>
<dbReference type="InterPro" id="IPR049326">
    <property type="entry name" value="Rhodopsin_dom_fungi"/>
</dbReference>
<evidence type="ECO:0000313" key="8">
    <source>
        <dbReference type="EMBL" id="KKA21235.1"/>
    </source>
</evidence>
<comment type="subcellular location">
    <subcellularLocation>
        <location evidence="1">Membrane</location>
        <topology evidence="1">Multi-pass membrane protein</topology>
    </subcellularLocation>
</comment>
<dbReference type="Pfam" id="PF20684">
    <property type="entry name" value="Fung_rhodopsin"/>
    <property type="match status" value="1"/>
</dbReference>
<comment type="similarity">
    <text evidence="5">Belongs to the SAT4 family.</text>
</comment>
<feature type="region of interest" description="Disordered" evidence="6">
    <location>
        <begin position="151"/>
        <end position="201"/>
    </location>
</feature>
<dbReference type="GO" id="GO:0016020">
    <property type="term" value="C:membrane"/>
    <property type="evidence" value="ECO:0007669"/>
    <property type="project" value="UniProtKB-SubCell"/>
</dbReference>
<gene>
    <name evidence="8" type="ORF">T310_4741</name>
</gene>
<comment type="caution">
    <text evidence="8">The sequence shown here is derived from an EMBL/GenBank/DDBJ whole genome shotgun (WGS) entry which is preliminary data.</text>
</comment>
<dbReference type="GeneID" id="25317088"/>
<dbReference type="InterPro" id="IPR052337">
    <property type="entry name" value="SAT4-like"/>
</dbReference>
<dbReference type="PANTHER" id="PTHR33048">
    <property type="entry name" value="PTH11-LIKE INTEGRAL MEMBRANE PROTEIN (AFU_ORTHOLOGUE AFUA_5G11245)"/>
    <property type="match status" value="1"/>
</dbReference>
<evidence type="ECO:0000256" key="6">
    <source>
        <dbReference type="SAM" id="MobiDB-lite"/>
    </source>
</evidence>
<feature type="compositionally biased region" description="Basic and acidic residues" evidence="6">
    <location>
        <begin position="192"/>
        <end position="201"/>
    </location>
</feature>
<dbReference type="PANTHER" id="PTHR33048:SF47">
    <property type="entry name" value="INTEGRAL MEMBRANE PROTEIN-RELATED"/>
    <property type="match status" value="1"/>
</dbReference>
<keyword evidence="2" id="KW-0812">Transmembrane</keyword>
<dbReference type="AlphaFoldDB" id="A0A0F4YT22"/>
<protein>
    <recommendedName>
        <fullName evidence="7">Rhodopsin domain-containing protein</fullName>
    </recommendedName>
</protein>
<dbReference type="Proteomes" id="UP000053958">
    <property type="component" value="Unassembled WGS sequence"/>
</dbReference>
<evidence type="ECO:0000259" key="7">
    <source>
        <dbReference type="Pfam" id="PF20684"/>
    </source>
</evidence>
<name>A0A0F4YT22_RASE3</name>
<keyword evidence="9" id="KW-1185">Reference proteome</keyword>
<reference evidence="8 9" key="1">
    <citation type="submission" date="2015-04" db="EMBL/GenBank/DDBJ databases">
        <authorList>
            <person name="Heijne W.H."/>
            <person name="Fedorova N.D."/>
            <person name="Nierman W.C."/>
            <person name="Vollebregt A.W."/>
            <person name="Zhao Z."/>
            <person name="Wu L."/>
            <person name="Kumar M."/>
            <person name="Stam H."/>
            <person name="van den Berg M.A."/>
            <person name="Pel H.J."/>
        </authorList>
    </citation>
    <scope>NUCLEOTIDE SEQUENCE [LARGE SCALE GENOMIC DNA]</scope>
    <source>
        <strain evidence="8 9">CBS 393.64</strain>
    </source>
</reference>
<evidence type="ECO:0000256" key="3">
    <source>
        <dbReference type="ARBA" id="ARBA00022989"/>
    </source>
</evidence>
<proteinExistence type="inferred from homology"/>
<dbReference type="EMBL" id="LASV01000193">
    <property type="protein sequence ID" value="KKA21235.1"/>
    <property type="molecule type" value="Genomic_DNA"/>
</dbReference>
<evidence type="ECO:0000256" key="4">
    <source>
        <dbReference type="ARBA" id="ARBA00023136"/>
    </source>
</evidence>
<accession>A0A0F4YT22</accession>
<evidence type="ECO:0000256" key="1">
    <source>
        <dbReference type="ARBA" id="ARBA00004141"/>
    </source>
</evidence>
<dbReference type="OrthoDB" id="4225498at2759"/>
<evidence type="ECO:0000256" key="5">
    <source>
        <dbReference type="ARBA" id="ARBA00038359"/>
    </source>
</evidence>